<dbReference type="InterPro" id="IPR011060">
    <property type="entry name" value="RibuloseP-bd_barrel"/>
</dbReference>
<organism evidence="3 5">
    <name type="scientific">Rhizobium sullae</name>
    <name type="common">Rhizobium hedysari</name>
    <dbReference type="NCBI Taxonomy" id="50338"/>
    <lineage>
        <taxon>Bacteria</taxon>
        <taxon>Pseudomonadati</taxon>
        <taxon>Pseudomonadota</taxon>
        <taxon>Alphaproteobacteria</taxon>
        <taxon>Hyphomicrobiales</taxon>
        <taxon>Rhizobiaceae</taxon>
        <taxon>Rhizobium/Agrobacterium group</taxon>
        <taxon>Rhizobium</taxon>
    </lineage>
</organism>
<dbReference type="SUPFAM" id="SSF51366">
    <property type="entry name" value="Ribulose-phoshate binding barrel"/>
    <property type="match status" value="1"/>
</dbReference>
<keyword evidence="4" id="KW-0614">Plasmid</keyword>
<evidence type="ECO:0000313" key="6">
    <source>
        <dbReference type="Proteomes" id="UP001060123"/>
    </source>
</evidence>
<proteinExistence type="predicted"/>
<dbReference type="GO" id="GO:0046872">
    <property type="term" value="F:metal ion binding"/>
    <property type="evidence" value="ECO:0007669"/>
    <property type="project" value="UniProtKB-KW"/>
</dbReference>
<dbReference type="Proteomes" id="UP001060123">
    <property type="component" value="Plasmid pWSM1592_1"/>
</dbReference>
<dbReference type="GO" id="GO:0016857">
    <property type="term" value="F:racemase and epimerase activity, acting on carbohydrates and derivatives"/>
    <property type="evidence" value="ECO:0007669"/>
    <property type="project" value="InterPro"/>
</dbReference>
<reference evidence="3 5" key="2">
    <citation type="submission" date="2017-12" db="EMBL/GenBank/DDBJ databases">
        <title>Genome sequence of Rhizobium sullae HCNT1 isolated from Sulla coronaria nodules and featuring peculiar denitrification phenotypes.</title>
        <authorList>
            <person name="De Diego-Diaz B."/>
            <person name="Treu L."/>
            <person name="Campanaro S."/>
            <person name="Da Silva Duarte V."/>
            <person name="Basaglia M."/>
            <person name="Favaro L."/>
            <person name="Casella S."/>
            <person name="Squartini A."/>
        </authorList>
    </citation>
    <scope>NUCLEOTIDE SEQUENCE [LARGE SCALE GENOMIC DNA]</scope>
    <source>
        <strain evidence="3 5">HCNT1</strain>
    </source>
</reference>
<dbReference type="EMBL" id="CP104144">
    <property type="protein sequence ID" value="UWU17261.1"/>
    <property type="molecule type" value="Genomic_DNA"/>
</dbReference>
<evidence type="ECO:0000256" key="1">
    <source>
        <dbReference type="ARBA" id="ARBA00022723"/>
    </source>
</evidence>
<dbReference type="Pfam" id="PF00834">
    <property type="entry name" value="Ribul_P_3_epim"/>
    <property type="match status" value="1"/>
</dbReference>
<gene>
    <name evidence="3" type="ORF">CWR43_05430</name>
    <name evidence="4" type="ORF">N2599_31355</name>
</gene>
<protein>
    <submittedName>
        <fullName evidence="3">Ribulose-phosphate 3-epimerase</fullName>
    </submittedName>
</protein>
<dbReference type="PANTHER" id="PTHR11749">
    <property type="entry name" value="RIBULOSE-5-PHOSPHATE-3-EPIMERASE"/>
    <property type="match status" value="1"/>
</dbReference>
<dbReference type="InterPro" id="IPR013785">
    <property type="entry name" value="Aldolase_TIM"/>
</dbReference>
<dbReference type="InterPro" id="IPR000056">
    <property type="entry name" value="Ribul_P_3_epim-like"/>
</dbReference>
<accession>A0A2N0DGJ3</accession>
<geneLocation type="plasmid" evidence="4 6">
    <name>pWSM1592_1</name>
</geneLocation>
<name>A0A2N0DGJ3_RHISU</name>
<dbReference type="Proteomes" id="UP000232164">
    <property type="component" value="Unassembled WGS sequence"/>
</dbReference>
<dbReference type="CDD" id="cd00429">
    <property type="entry name" value="RPE"/>
    <property type="match status" value="1"/>
</dbReference>
<sequence>MNVPSKTWIADLPTNRLIAEFSVWSADLVRLADDLARVDAHADLLHIDVADGHFAPAMLFFPDLVAAVRSISARPIHVHLMVADSIVLSQIEQFAEAGSNLISLHVENESVAEAALDLIARRGVAAGMVLKVETPVERLRKYAARLDFVTLLGTAIGVKGQGLNEKAGERLQEAQKIIAECGAAHRIVLAADGGIREYTVPLLRQSGADTVVLGSLAFNAPSLEERMAWLHAL</sequence>
<reference evidence="3 5" key="1">
    <citation type="submission" date="2017-11" db="EMBL/GenBank/DDBJ databases">
        <authorList>
            <person name="Han C.G."/>
        </authorList>
    </citation>
    <scope>NUCLEOTIDE SEQUENCE [LARGE SCALE GENOMIC DNA]</scope>
    <source>
        <strain evidence="3 5">HCNT1</strain>
    </source>
</reference>
<keyword evidence="2" id="KW-0413">Isomerase</keyword>
<dbReference type="AlphaFoldDB" id="A0A2N0DGJ3"/>
<dbReference type="Gene3D" id="3.20.20.70">
    <property type="entry name" value="Aldolase class I"/>
    <property type="match status" value="1"/>
</dbReference>
<evidence type="ECO:0000313" key="4">
    <source>
        <dbReference type="EMBL" id="UWU17261.1"/>
    </source>
</evidence>
<dbReference type="EMBL" id="PIQN01000003">
    <property type="protein sequence ID" value="PKA45225.1"/>
    <property type="molecule type" value="Genomic_DNA"/>
</dbReference>
<keyword evidence="6" id="KW-1185">Reference proteome</keyword>
<evidence type="ECO:0000313" key="3">
    <source>
        <dbReference type="EMBL" id="PKA45225.1"/>
    </source>
</evidence>
<keyword evidence="1" id="KW-0479">Metal-binding</keyword>
<evidence type="ECO:0000313" key="5">
    <source>
        <dbReference type="Proteomes" id="UP000232164"/>
    </source>
</evidence>
<dbReference type="RefSeq" id="WP_027509202.1">
    <property type="nucleotide sequence ID" value="NZ_CP104144.1"/>
</dbReference>
<evidence type="ECO:0000256" key="2">
    <source>
        <dbReference type="ARBA" id="ARBA00023235"/>
    </source>
</evidence>
<reference evidence="4" key="3">
    <citation type="submission" date="2022-09" db="EMBL/GenBank/DDBJ databases">
        <title>Australian commercial rhizobial inoculants.</title>
        <authorList>
            <person name="Kohlmeier M.G."/>
            <person name="O'Hara G.W."/>
            <person name="Colombi E."/>
            <person name="Ramsay J.P."/>
            <person name="Terpolilli J."/>
        </authorList>
    </citation>
    <scope>NUCLEOTIDE SEQUENCE</scope>
    <source>
        <strain evidence="4">WSM1592</strain>
        <plasmid evidence="4">pWSM1592_1</plasmid>
    </source>
</reference>
<dbReference type="GO" id="GO:0005975">
    <property type="term" value="P:carbohydrate metabolic process"/>
    <property type="evidence" value="ECO:0007669"/>
    <property type="project" value="InterPro"/>
</dbReference>
<dbReference type="STRING" id="1041146.GCA_000427985_05239"/>